<dbReference type="PANTHER" id="PTHR11364:SF27">
    <property type="entry name" value="SULFURTRANSFERASE"/>
    <property type="match status" value="1"/>
</dbReference>
<sequence>MTWLLNPLALAERMNDTTQDLLVLDCRFDLTDPTLGVNQWSAGHIPGAAYADLDQDLSAPVLQGVTGRHPLPSQEAWQQTLRRWGITPDTHIVVYDGANSMFAARAWWMLRWAGLSRVQVLDGGLAAWQAADLPLNEQVNVRQPSELMVSCPSDWLVTADELVQDAAQYQLFDARALPRFSGETEPLDHKAGHIPGAVCADFAQNLQADGRFRSASELRARFAELGLAAPASASSPTCYTEAPTTVCYCGSGVTACHNILAMQLADLPQPLLYAGSWSEWINDDARPIATGS</sequence>
<gene>
    <name evidence="4" type="ORF">NFC81_14215</name>
</gene>
<keyword evidence="2" id="KW-0677">Repeat</keyword>
<evidence type="ECO:0000259" key="3">
    <source>
        <dbReference type="PROSITE" id="PS50206"/>
    </source>
</evidence>
<dbReference type="Gene3D" id="3.40.250.10">
    <property type="entry name" value="Rhodanese-like domain"/>
    <property type="match status" value="2"/>
</dbReference>
<evidence type="ECO:0000313" key="4">
    <source>
        <dbReference type="EMBL" id="WLD57849.1"/>
    </source>
</evidence>
<reference evidence="4" key="1">
    <citation type="submission" date="2022-07" db="EMBL/GenBank/DDBJ databases">
        <title>Complete genome sequence of Salinispirillum sp. LH10-3-1 capable of multiple carbohydrate inversion isolated from a soda lake.</title>
        <authorList>
            <person name="Liu J."/>
            <person name="Zhai Y."/>
            <person name="Zhang H."/>
            <person name="Yang H."/>
            <person name="Qu J."/>
            <person name="Li J."/>
        </authorList>
    </citation>
    <scope>NUCLEOTIDE SEQUENCE</scope>
    <source>
        <strain evidence="4">LH 10-3-1</strain>
    </source>
</reference>
<accession>A0AB38YEP6</accession>
<dbReference type="CDD" id="cd01448">
    <property type="entry name" value="TST_Repeat_1"/>
    <property type="match status" value="1"/>
</dbReference>
<dbReference type="SUPFAM" id="SSF52821">
    <property type="entry name" value="Rhodanese/Cell cycle control phosphatase"/>
    <property type="match status" value="2"/>
</dbReference>
<evidence type="ECO:0000256" key="2">
    <source>
        <dbReference type="ARBA" id="ARBA00022737"/>
    </source>
</evidence>
<dbReference type="AlphaFoldDB" id="A0AB38YEP6"/>
<feature type="domain" description="Rhodanese" evidence="3">
    <location>
        <begin position="165"/>
        <end position="289"/>
    </location>
</feature>
<organism evidence="4">
    <name type="scientific">Salinispirillum sp. LH 10-3-1</name>
    <dbReference type="NCBI Taxonomy" id="2952525"/>
    <lineage>
        <taxon>Bacteria</taxon>
        <taxon>Pseudomonadati</taxon>
        <taxon>Pseudomonadota</taxon>
        <taxon>Gammaproteobacteria</taxon>
        <taxon>Oceanospirillales</taxon>
        <taxon>Saccharospirillaceae</taxon>
        <taxon>Salinispirillum</taxon>
    </lineage>
</organism>
<dbReference type="CDD" id="cd01449">
    <property type="entry name" value="TST_Repeat_2"/>
    <property type="match status" value="1"/>
</dbReference>
<dbReference type="InterPro" id="IPR036873">
    <property type="entry name" value="Rhodanese-like_dom_sf"/>
</dbReference>
<dbReference type="FunFam" id="3.40.250.10:FF:000035">
    <property type="entry name" value="Thiosulfate sulfurtransferase"/>
    <property type="match status" value="1"/>
</dbReference>
<dbReference type="PANTHER" id="PTHR11364">
    <property type="entry name" value="THIOSULFATE SULFERTANSFERASE"/>
    <property type="match status" value="1"/>
</dbReference>
<proteinExistence type="predicted"/>
<dbReference type="EMBL" id="CP101717">
    <property type="protein sequence ID" value="WLD57849.1"/>
    <property type="molecule type" value="Genomic_DNA"/>
</dbReference>
<dbReference type="RefSeq" id="WP_304995132.1">
    <property type="nucleotide sequence ID" value="NZ_CP101717.1"/>
</dbReference>
<protein>
    <submittedName>
        <fullName evidence="4">Sulfurtransferase</fullName>
    </submittedName>
</protein>
<keyword evidence="1" id="KW-0808">Transferase</keyword>
<dbReference type="SMART" id="SM00450">
    <property type="entry name" value="RHOD"/>
    <property type="match status" value="2"/>
</dbReference>
<dbReference type="GO" id="GO:0004792">
    <property type="term" value="F:thiosulfate-cyanide sulfurtransferase activity"/>
    <property type="evidence" value="ECO:0007669"/>
    <property type="project" value="TreeGrafter"/>
</dbReference>
<dbReference type="InterPro" id="IPR001763">
    <property type="entry name" value="Rhodanese-like_dom"/>
</dbReference>
<name>A0AB38YEP6_9GAMM</name>
<feature type="domain" description="Rhodanese" evidence="3">
    <location>
        <begin position="17"/>
        <end position="137"/>
    </location>
</feature>
<dbReference type="InterPro" id="IPR045078">
    <property type="entry name" value="TST/MPST-like"/>
</dbReference>
<evidence type="ECO:0000256" key="1">
    <source>
        <dbReference type="ARBA" id="ARBA00022679"/>
    </source>
</evidence>
<dbReference type="PROSITE" id="PS50206">
    <property type="entry name" value="RHODANESE_3"/>
    <property type="match status" value="2"/>
</dbReference>
<dbReference type="Pfam" id="PF00581">
    <property type="entry name" value="Rhodanese"/>
    <property type="match status" value="2"/>
</dbReference>